<protein>
    <submittedName>
        <fullName evidence="1">Uncharacterized protein</fullName>
    </submittedName>
</protein>
<dbReference type="Proteomes" id="UP001187192">
    <property type="component" value="Unassembled WGS sequence"/>
</dbReference>
<keyword evidence="2" id="KW-1185">Reference proteome</keyword>
<evidence type="ECO:0000313" key="1">
    <source>
        <dbReference type="EMBL" id="GMN19208.1"/>
    </source>
</evidence>
<reference evidence="1" key="1">
    <citation type="submission" date="2023-07" db="EMBL/GenBank/DDBJ databases">
        <title>draft genome sequence of fig (Ficus carica).</title>
        <authorList>
            <person name="Takahashi T."/>
            <person name="Nishimura K."/>
        </authorList>
    </citation>
    <scope>NUCLEOTIDE SEQUENCE</scope>
</reference>
<comment type="caution">
    <text evidence="1">The sequence shown here is derived from an EMBL/GenBank/DDBJ whole genome shotgun (WGS) entry which is preliminary data.</text>
</comment>
<proteinExistence type="predicted"/>
<dbReference type="EMBL" id="BTGU01008825">
    <property type="protein sequence ID" value="GMN19208.1"/>
    <property type="molecule type" value="Genomic_DNA"/>
</dbReference>
<organism evidence="1 2">
    <name type="scientific">Ficus carica</name>
    <name type="common">Common fig</name>
    <dbReference type="NCBI Taxonomy" id="3494"/>
    <lineage>
        <taxon>Eukaryota</taxon>
        <taxon>Viridiplantae</taxon>
        <taxon>Streptophyta</taxon>
        <taxon>Embryophyta</taxon>
        <taxon>Tracheophyta</taxon>
        <taxon>Spermatophyta</taxon>
        <taxon>Magnoliopsida</taxon>
        <taxon>eudicotyledons</taxon>
        <taxon>Gunneridae</taxon>
        <taxon>Pentapetalae</taxon>
        <taxon>rosids</taxon>
        <taxon>fabids</taxon>
        <taxon>Rosales</taxon>
        <taxon>Moraceae</taxon>
        <taxon>Ficeae</taxon>
        <taxon>Ficus</taxon>
    </lineage>
</organism>
<gene>
    <name evidence="1" type="ORF">TIFTF001_050908</name>
</gene>
<dbReference type="AlphaFoldDB" id="A0AA88CH21"/>
<sequence>MEVFRQLQAKLTQTQAVLSRMNATPNDTIEAMKRKALMVDFYKELEASIEFHHDEPTPNKEKCELFEDDSLRGEETHDLYIDEESHEEVYES</sequence>
<evidence type="ECO:0000313" key="2">
    <source>
        <dbReference type="Proteomes" id="UP001187192"/>
    </source>
</evidence>
<accession>A0AA88CH21</accession>
<name>A0AA88CH21_FICCA</name>